<sequence>MPKTASVQVKRHGDTRDDSAETVLSIYGEAFDLAGFEGLAQGPQGCCVGE</sequence>
<keyword evidence="2" id="KW-1185">Reference proteome</keyword>
<name>A0ABP7CL89_9PSEU</name>
<gene>
    <name evidence="1" type="ORF">GCM10022267_91140</name>
</gene>
<organism evidence="1 2">
    <name type="scientific">Lentzea roselyniae</name>
    <dbReference type="NCBI Taxonomy" id="531940"/>
    <lineage>
        <taxon>Bacteria</taxon>
        <taxon>Bacillati</taxon>
        <taxon>Actinomycetota</taxon>
        <taxon>Actinomycetes</taxon>
        <taxon>Pseudonocardiales</taxon>
        <taxon>Pseudonocardiaceae</taxon>
        <taxon>Lentzea</taxon>
    </lineage>
</organism>
<accession>A0ABP7CL89</accession>
<evidence type="ECO:0000313" key="2">
    <source>
        <dbReference type="Proteomes" id="UP001500711"/>
    </source>
</evidence>
<proteinExistence type="predicted"/>
<dbReference type="RefSeq" id="WP_233440034.1">
    <property type="nucleotide sequence ID" value="NZ_BAABBE010000095.1"/>
</dbReference>
<evidence type="ECO:0000313" key="1">
    <source>
        <dbReference type="EMBL" id="GAA3690418.1"/>
    </source>
</evidence>
<comment type="caution">
    <text evidence="1">The sequence shown here is derived from an EMBL/GenBank/DDBJ whole genome shotgun (WGS) entry which is preliminary data.</text>
</comment>
<protein>
    <submittedName>
        <fullName evidence="1">Uncharacterized protein</fullName>
    </submittedName>
</protein>
<dbReference type="EMBL" id="BAABBE010000095">
    <property type="protein sequence ID" value="GAA3690418.1"/>
    <property type="molecule type" value="Genomic_DNA"/>
</dbReference>
<dbReference type="Proteomes" id="UP001500711">
    <property type="component" value="Unassembled WGS sequence"/>
</dbReference>
<reference evidence="2" key="1">
    <citation type="journal article" date="2019" name="Int. J. Syst. Evol. Microbiol.">
        <title>The Global Catalogue of Microorganisms (GCM) 10K type strain sequencing project: providing services to taxonomists for standard genome sequencing and annotation.</title>
        <authorList>
            <consortium name="The Broad Institute Genomics Platform"/>
            <consortium name="The Broad Institute Genome Sequencing Center for Infectious Disease"/>
            <person name="Wu L."/>
            <person name="Ma J."/>
        </authorList>
    </citation>
    <scope>NUCLEOTIDE SEQUENCE [LARGE SCALE GENOMIC DNA]</scope>
    <source>
        <strain evidence="2">JCM 17494</strain>
    </source>
</reference>